<organism evidence="3 4">
    <name type="scientific">Haloferula chungangensis</name>
    <dbReference type="NCBI Taxonomy" id="1048331"/>
    <lineage>
        <taxon>Bacteria</taxon>
        <taxon>Pseudomonadati</taxon>
        <taxon>Verrucomicrobiota</taxon>
        <taxon>Verrucomicrobiia</taxon>
        <taxon>Verrucomicrobiales</taxon>
        <taxon>Verrucomicrobiaceae</taxon>
        <taxon>Haloferula</taxon>
    </lineage>
</organism>
<dbReference type="Pfam" id="PF09723">
    <property type="entry name" value="Zn_ribbon_8"/>
    <property type="match status" value="1"/>
</dbReference>
<evidence type="ECO:0000313" key="3">
    <source>
        <dbReference type="EMBL" id="MFC7337134.1"/>
    </source>
</evidence>
<dbReference type="RefSeq" id="WP_379711170.1">
    <property type="nucleotide sequence ID" value="NZ_JBHTBS010000003.1"/>
</dbReference>
<comment type="caution">
    <text evidence="3">The sequence shown here is derived from an EMBL/GenBank/DDBJ whole genome shotgun (WGS) entry which is preliminary data.</text>
</comment>
<feature type="compositionally biased region" description="Basic and acidic residues" evidence="1">
    <location>
        <begin position="67"/>
        <end position="88"/>
    </location>
</feature>
<feature type="domain" description="Putative regulatory protein FmdB zinc ribbon" evidence="2">
    <location>
        <begin position="1"/>
        <end position="43"/>
    </location>
</feature>
<dbReference type="InterPro" id="IPR013429">
    <property type="entry name" value="Regulatory_FmdB_Zinc_ribbon"/>
</dbReference>
<dbReference type="SMART" id="SM00834">
    <property type="entry name" value="CxxC_CXXC_SSSS"/>
    <property type="match status" value="1"/>
</dbReference>
<keyword evidence="4" id="KW-1185">Reference proteome</keyword>
<dbReference type="PANTHER" id="PTHR34404:SF2">
    <property type="entry name" value="CONSERVED SERINE RICH PROTEIN"/>
    <property type="match status" value="1"/>
</dbReference>
<gene>
    <name evidence="3" type="ORF">ACFQY0_08090</name>
</gene>
<proteinExistence type="predicted"/>
<evidence type="ECO:0000256" key="1">
    <source>
        <dbReference type="SAM" id="MobiDB-lite"/>
    </source>
</evidence>
<evidence type="ECO:0000313" key="4">
    <source>
        <dbReference type="Proteomes" id="UP001596472"/>
    </source>
</evidence>
<feature type="compositionally biased region" description="Low complexity" evidence="1">
    <location>
        <begin position="89"/>
        <end position="99"/>
    </location>
</feature>
<dbReference type="EMBL" id="JBHTBS010000003">
    <property type="protein sequence ID" value="MFC7337134.1"/>
    <property type="molecule type" value="Genomic_DNA"/>
</dbReference>
<sequence length="99" mass="10869">MPNYDYKCQTCGHVFEVFQSMNDPKLEDCPQEGCEGKVKRLLGTGAGLIFKGGGFYETDYRSQSYKDGAKKDSESSKPKAEPKAESKPSKPSSTTKSSD</sequence>
<reference evidence="4" key="1">
    <citation type="journal article" date="2019" name="Int. J. Syst. Evol. Microbiol.">
        <title>The Global Catalogue of Microorganisms (GCM) 10K type strain sequencing project: providing services to taxonomists for standard genome sequencing and annotation.</title>
        <authorList>
            <consortium name="The Broad Institute Genomics Platform"/>
            <consortium name="The Broad Institute Genome Sequencing Center for Infectious Disease"/>
            <person name="Wu L."/>
            <person name="Ma J."/>
        </authorList>
    </citation>
    <scope>NUCLEOTIDE SEQUENCE [LARGE SCALE GENOMIC DNA]</scope>
    <source>
        <strain evidence="4">CGMCC 4.1467</strain>
    </source>
</reference>
<dbReference type="NCBIfam" id="TIGR02605">
    <property type="entry name" value="CxxC_CxxC_SSSS"/>
    <property type="match status" value="1"/>
</dbReference>
<name>A0ABW2L5X0_9BACT</name>
<dbReference type="PANTHER" id="PTHR34404">
    <property type="entry name" value="REGULATORY PROTEIN, FMDB FAMILY"/>
    <property type="match status" value="1"/>
</dbReference>
<feature type="region of interest" description="Disordered" evidence="1">
    <location>
        <begin position="63"/>
        <end position="99"/>
    </location>
</feature>
<evidence type="ECO:0000259" key="2">
    <source>
        <dbReference type="SMART" id="SM00834"/>
    </source>
</evidence>
<dbReference type="Proteomes" id="UP001596472">
    <property type="component" value="Unassembled WGS sequence"/>
</dbReference>
<protein>
    <submittedName>
        <fullName evidence="3">FmdB family zinc ribbon protein</fullName>
    </submittedName>
</protein>
<accession>A0ABW2L5X0</accession>